<comment type="caution">
    <text evidence="1">The sequence shown here is derived from an EMBL/GenBank/DDBJ whole genome shotgun (WGS) entry which is preliminary data.</text>
</comment>
<proteinExistence type="predicted"/>
<dbReference type="EMBL" id="CM043016">
    <property type="protein sequence ID" value="KAI4466544.1"/>
    <property type="molecule type" value="Genomic_DNA"/>
</dbReference>
<dbReference type="Proteomes" id="UP001056778">
    <property type="component" value="Chromosome 2"/>
</dbReference>
<gene>
    <name evidence="1" type="ORF">MML48_2g00008645</name>
</gene>
<evidence type="ECO:0000313" key="2">
    <source>
        <dbReference type="Proteomes" id="UP001056778"/>
    </source>
</evidence>
<organism evidence="1 2">
    <name type="scientific">Holotrichia oblita</name>
    <name type="common">Chafer beetle</name>
    <dbReference type="NCBI Taxonomy" id="644536"/>
    <lineage>
        <taxon>Eukaryota</taxon>
        <taxon>Metazoa</taxon>
        <taxon>Ecdysozoa</taxon>
        <taxon>Arthropoda</taxon>
        <taxon>Hexapoda</taxon>
        <taxon>Insecta</taxon>
        <taxon>Pterygota</taxon>
        <taxon>Neoptera</taxon>
        <taxon>Endopterygota</taxon>
        <taxon>Coleoptera</taxon>
        <taxon>Polyphaga</taxon>
        <taxon>Scarabaeiformia</taxon>
        <taxon>Scarabaeidae</taxon>
        <taxon>Melolonthinae</taxon>
        <taxon>Holotrichia</taxon>
    </lineage>
</organism>
<evidence type="ECO:0000313" key="1">
    <source>
        <dbReference type="EMBL" id="KAI4466544.1"/>
    </source>
</evidence>
<keyword evidence="2" id="KW-1185">Reference proteome</keyword>
<protein>
    <submittedName>
        <fullName evidence="1">Uncharacterized protein</fullName>
    </submittedName>
</protein>
<sequence>MHVKRLQKVGYAPTKLALRRMAFNLAEKMNIPNLKFNKDKRLAGIDWLKAFLARNKSLAVRKAQGVSNARAEGMNKEEVAAYFAILEATLTEHNLFNRPSNIYNVDESELQLNNTPNEVIAEKGSKAVQSRQSSERGETVTVVASCNAEGTFLPPYIIFKGVNKQQAWLDNLPPGASLEMRRESAYINEEIFLKSLKNHFIPRKSASPCLLLLDGHGSHVNSPEILETALQYDVHCLCLPSHTTHFLQLLNRSFFKPLKCYFKHAAIEWGVANPGKKFERRYFGLILQKAWAQAATVSTGSAGFRACGVHPFQPSAIPDYAYLTNLSPQQSSTSELPGTPEKNSAAGVPKMTPSNFLDTDSSTIPKRKQHAEVLTTPENIAARKEKRKNRADRELKGKRKTRAEPFVFRIPTKNTTTFEDQFAKSSGEEWEEDASSEEETITEENFFEPTENVKVGDYVLVEFMGKSKLYYVGNVVECEGDAIKVNFMKKKYRGQFFLSPRQR</sequence>
<accession>A0ACB9TIC2</accession>
<name>A0ACB9TIC2_HOLOL</name>
<reference evidence="1" key="1">
    <citation type="submission" date="2022-04" db="EMBL/GenBank/DDBJ databases">
        <title>Chromosome-scale genome assembly of Holotrichia oblita Faldermann.</title>
        <authorList>
            <person name="Rongchong L."/>
        </authorList>
    </citation>
    <scope>NUCLEOTIDE SEQUENCE</scope>
    <source>
        <strain evidence="1">81SQS9</strain>
    </source>
</reference>